<dbReference type="PANTHER" id="PTHR43295">
    <property type="entry name" value="ARGININE DECARBOXYLASE"/>
    <property type="match status" value="1"/>
</dbReference>
<evidence type="ECO:0000256" key="5">
    <source>
        <dbReference type="ARBA" id="ARBA00012426"/>
    </source>
</evidence>
<comment type="function">
    <text evidence="3">Catalyzes the biosynthesis of agmatine from arginine.</text>
</comment>
<dbReference type="InterPro" id="IPR009006">
    <property type="entry name" value="Ala_racemase/Decarboxylase_C"/>
</dbReference>
<dbReference type="GO" id="GO:0046872">
    <property type="term" value="F:metal ion binding"/>
    <property type="evidence" value="ECO:0007669"/>
    <property type="project" value="UniProtKB-KW"/>
</dbReference>
<dbReference type="NCBIfam" id="TIGR01273">
    <property type="entry name" value="speA"/>
    <property type="match status" value="1"/>
</dbReference>
<evidence type="ECO:0000259" key="16">
    <source>
        <dbReference type="Pfam" id="PF02784"/>
    </source>
</evidence>
<dbReference type="Pfam" id="PF17944">
    <property type="entry name" value="Arg_decarbox_C"/>
    <property type="match status" value="1"/>
</dbReference>
<keyword evidence="12" id="KW-0456">Lyase</keyword>
<keyword evidence="11" id="KW-0620">Polyamine biosynthesis</keyword>
<dbReference type="InterPro" id="IPR041128">
    <property type="entry name" value="Arg_decarbox_C"/>
</dbReference>
<dbReference type="InterPro" id="IPR040634">
    <property type="entry name" value="Arg_decarb_HB"/>
</dbReference>
<evidence type="ECO:0000256" key="9">
    <source>
        <dbReference type="ARBA" id="ARBA00022898"/>
    </source>
</evidence>
<evidence type="ECO:0000256" key="11">
    <source>
        <dbReference type="ARBA" id="ARBA00023115"/>
    </source>
</evidence>
<sequence>MKTQQVKSWQVADSASLYGIDGWGQKNFSISSAGEVTVTIPFDTGDVAIPIVDIIQAARDRDHELPLLLRIENLLDARVSEINETFQQAIEHAGYKAEYRGVFPVKVNQQCSVIEEISRFGTDFGHGLEAGSKAELLLCLANLNDNGLLICNGSKDQNFIDLGLWANRLGHQCFFVIESPSELPLIIARSQKLGIKPLIGLRIKISSKVGGLWTETSGDRSSFGLSTAQLIATVDQLRQAKMLDCLQLLHCHLGSQIPDIEEIKVAVREAARFYADLATENVPLKYLDLGGGLAVDYIGNQSLHSHSPNYNLADYCRCLVETIKETLAPHNIDHPTIVTESGRATVAHTSILLFEILNVVRYEANDLPEDCPEHCHPLVTRQYQLYQQAEVISPSEGYVEALTNRDKIRELFRSGVINLRERAMAENLFLAIAQTIAKKLDQLEKIPLPLDSLKQSLADIYYGNFSVFQSLPDTWAIGQMFPVMPVHRLNECPDRNATISDLTCDCDGKLDRFVLAGGESKTLPLHSLKAEEDYILGAFLMGAYQETMGDLHNLFGYTNVISIRINKEGGFDVTKEQSGDTISEVLSILEYNPTLFYKGFRDKVELAVKKKKINVKERQQILNHFSAQLNGQTYFNV</sequence>
<comment type="cofactor">
    <cofactor evidence="2">
        <name>Mg(2+)</name>
        <dbReference type="ChEBI" id="CHEBI:18420"/>
    </cofactor>
</comment>
<evidence type="ECO:0000256" key="4">
    <source>
        <dbReference type="ARBA" id="ARBA00008357"/>
    </source>
</evidence>
<feature type="domain" description="Orn/DAP/Arg decarboxylase 2 N-terminal" evidence="16">
    <location>
        <begin position="81"/>
        <end position="347"/>
    </location>
</feature>
<keyword evidence="6" id="KW-0479">Metal-binding</keyword>
<dbReference type="InterPro" id="IPR002985">
    <property type="entry name" value="Arg_decrbxlase"/>
</dbReference>
<dbReference type="PANTHER" id="PTHR43295:SF9">
    <property type="entry name" value="BIOSYNTHETIC ARGININE DECARBOXYLASE"/>
    <property type="match status" value="1"/>
</dbReference>
<evidence type="ECO:0000256" key="3">
    <source>
        <dbReference type="ARBA" id="ARBA00002257"/>
    </source>
</evidence>
<dbReference type="OrthoDB" id="9802658at2"/>
<protein>
    <recommendedName>
        <fullName evidence="5 13">Arginine decarboxylase</fullName>
        <ecNumber evidence="5 13">4.1.1.19</ecNumber>
    </recommendedName>
</protein>
<dbReference type="CDD" id="cd06830">
    <property type="entry name" value="PLPDE_III_ADC"/>
    <property type="match status" value="1"/>
</dbReference>
<feature type="domain" description="Arginine decarboxylase helical bundle" evidence="17">
    <location>
        <begin position="373"/>
        <end position="454"/>
    </location>
</feature>
<dbReference type="InterPro" id="IPR029066">
    <property type="entry name" value="PLP-binding_barrel"/>
</dbReference>
<evidence type="ECO:0000256" key="13">
    <source>
        <dbReference type="NCBIfam" id="TIGR01273"/>
    </source>
</evidence>
<dbReference type="InterPro" id="IPR000183">
    <property type="entry name" value="Orn/DAP/Arg_de-COase"/>
</dbReference>
<accession>A0A1H3WBA6</accession>
<evidence type="ECO:0000313" key="20">
    <source>
        <dbReference type="Proteomes" id="UP000199409"/>
    </source>
</evidence>
<dbReference type="GO" id="GO:0006527">
    <property type="term" value="P:L-arginine catabolic process"/>
    <property type="evidence" value="ECO:0007669"/>
    <property type="project" value="InterPro"/>
</dbReference>
<dbReference type="SUPFAM" id="SSF51419">
    <property type="entry name" value="PLP-binding barrel"/>
    <property type="match status" value="1"/>
</dbReference>
<evidence type="ECO:0000259" key="18">
    <source>
        <dbReference type="Pfam" id="PF17944"/>
    </source>
</evidence>
<dbReference type="NCBIfam" id="NF003763">
    <property type="entry name" value="PRK05354.1"/>
    <property type="match status" value="1"/>
</dbReference>
<comment type="cofactor">
    <cofactor evidence="1 14">
        <name>pyridoxal 5'-phosphate</name>
        <dbReference type="ChEBI" id="CHEBI:597326"/>
    </cofactor>
</comment>
<evidence type="ECO:0000256" key="1">
    <source>
        <dbReference type="ARBA" id="ARBA00001933"/>
    </source>
</evidence>
<feature type="modified residue" description="N6-(pyridoxal phosphate)lysine" evidence="14">
    <location>
        <position position="106"/>
    </location>
</feature>
<dbReference type="Pfam" id="PF02784">
    <property type="entry name" value="Orn_Arg_deC_N"/>
    <property type="match status" value="1"/>
</dbReference>
<evidence type="ECO:0000256" key="14">
    <source>
        <dbReference type="PIRSR" id="PIRSR001336-50"/>
    </source>
</evidence>
<evidence type="ECO:0000256" key="15">
    <source>
        <dbReference type="PIRSR" id="PIRSR600183-50"/>
    </source>
</evidence>
<dbReference type="GO" id="GO:0008295">
    <property type="term" value="P:spermidine biosynthetic process"/>
    <property type="evidence" value="ECO:0007669"/>
    <property type="project" value="UniProtKB-UniRule"/>
</dbReference>
<dbReference type="RefSeq" id="WP_092344450.1">
    <property type="nucleotide sequence ID" value="NZ_FNQN01000001.1"/>
</dbReference>
<evidence type="ECO:0000313" key="19">
    <source>
        <dbReference type="EMBL" id="SDZ83704.1"/>
    </source>
</evidence>
<organism evidence="19 20">
    <name type="scientific">Desulfuromusa kysingii</name>
    <dbReference type="NCBI Taxonomy" id="37625"/>
    <lineage>
        <taxon>Bacteria</taxon>
        <taxon>Pseudomonadati</taxon>
        <taxon>Thermodesulfobacteriota</taxon>
        <taxon>Desulfuromonadia</taxon>
        <taxon>Desulfuromonadales</taxon>
        <taxon>Geopsychrobacteraceae</taxon>
        <taxon>Desulfuromusa</taxon>
    </lineage>
</organism>
<dbReference type="InterPro" id="IPR022644">
    <property type="entry name" value="De-COase2_N"/>
</dbReference>
<keyword evidence="9 14" id="KW-0663">Pyridoxal phosphate</keyword>
<dbReference type="STRING" id="37625.SAMN05660420_00549"/>
<dbReference type="InterPro" id="IPR022653">
    <property type="entry name" value="De-COase2_pyr-phos_BS"/>
</dbReference>
<dbReference type="EC" id="4.1.1.19" evidence="5 13"/>
<evidence type="ECO:0000256" key="2">
    <source>
        <dbReference type="ARBA" id="ARBA00001946"/>
    </source>
</evidence>
<gene>
    <name evidence="19" type="ORF">SAMN05660420_00549</name>
</gene>
<evidence type="ECO:0000256" key="12">
    <source>
        <dbReference type="ARBA" id="ARBA00023239"/>
    </source>
</evidence>
<keyword evidence="7" id="KW-0210">Decarboxylase</keyword>
<feature type="active site" description="Proton donor" evidence="15">
    <location>
        <position position="504"/>
    </location>
</feature>
<evidence type="ECO:0000256" key="7">
    <source>
        <dbReference type="ARBA" id="ARBA00022793"/>
    </source>
</evidence>
<name>A0A1H3WBA6_9BACT</name>
<evidence type="ECO:0000256" key="10">
    <source>
        <dbReference type="ARBA" id="ARBA00023066"/>
    </source>
</evidence>
<reference evidence="19 20" key="1">
    <citation type="submission" date="2016-10" db="EMBL/GenBank/DDBJ databases">
        <authorList>
            <person name="de Groot N.N."/>
        </authorList>
    </citation>
    <scope>NUCLEOTIDE SEQUENCE [LARGE SCALE GENOMIC DNA]</scope>
    <source>
        <strain evidence="19 20">DSM 7343</strain>
    </source>
</reference>
<dbReference type="AlphaFoldDB" id="A0A1H3WBA6"/>
<dbReference type="Gene3D" id="2.40.37.10">
    <property type="entry name" value="Lyase, Ornithine Decarboxylase, Chain A, domain 1"/>
    <property type="match status" value="1"/>
</dbReference>
<evidence type="ECO:0000256" key="6">
    <source>
        <dbReference type="ARBA" id="ARBA00022723"/>
    </source>
</evidence>
<dbReference type="GO" id="GO:0008792">
    <property type="term" value="F:arginine decarboxylase activity"/>
    <property type="evidence" value="ECO:0007669"/>
    <property type="project" value="UniProtKB-UniRule"/>
</dbReference>
<evidence type="ECO:0000259" key="17">
    <source>
        <dbReference type="Pfam" id="PF17810"/>
    </source>
</evidence>
<dbReference type="Gene3D" id="1.10.287.3440">
    <property type="match status" value="1"/>
</dbReference>
<feature type="domain" description="Arginine decarboxylase C-terminal helical" evidence="18">
    <location>
        <begin position="582"/>
        <end position="635"/>
    </location>
</feature>
<dbReference type="PROSITE" id="PS00878">
    <property type="entry name" value="ODR_DC_2_1"/>
    <property type="match status" value="1"/>
</dbReference>
<comment type="similarity">
    <text evidence="4">Belongs to the Orn/Lys/Arg decarboxylase class-II family. SpeA subfamily.</text>
</comment>
<dbReference type="SUPFAM" id="SSF50621">
    <property type="entry name" value="Alanine racemase C-terminal domain-like"/>
    <property type="match status" value="1"/>
</dbReference>
<dbReference type="PRINTS" id="PR01179">
    <property type="entry name" value="ODADCRBXLASE"/>
</dbReference>
<dbReference type="EMBL" id="FNQN01000001">
    <property type="protein sequence ID" value="SDZ83704.1"/>
    <property type="molecule type" value="Genomic_DNA"/>
</dbReference>
<dbReference type="PRINTS" id="PR01180">
    <property type="entry name" value="ARGDCRBXLASE"/>
</dbReference>
<keyword evidence="8" id="KW-0460">Magnesium</keyword>
<keyword evidence="20" id="KW-1185">Reference proteome</keyword>
<evidence type="ECO:0000256" key="8">
    <source>
        <dbReference type="ARBA" id="ARBA00022842"/>
    </source>
</evidence>
<proteinExistence type="inferred from homology"/>
<dbReference type="Gene3D" id="1.20.58.930">
    <property type="match status" value="1"/>
</dbReference>
<dbReference type="Pfam" id="PF17810">
    <property type="entry name" value="Arg_decarb_HB"/>
    <property type="match status" value="1"/>
</dbReference>
<keyword evidence="10" id="KW-0745">Spermidine biosynthesis</keyword>
<dbReference type="Gene3D" id="3.20.20.10">
    <property type="entry name" value="Alanine racemase"/>
    <property type="match status" value="1"/>
</dbReference>
<dbReference type="Proteomes" id="UP000199409">
    <property type="component" value="Unassembled WGS sequence"/>
</dbReference>
<dbReference type="PIRSF" id="PIRSF001336">
    <property type="entry name" value="Arg_decrbxlase"/>
    <property type="match status" value="1"/>
</dbReference>